<evidence type="ECO:0000256" key="1">
    <source>
        <dbReference type="SAM" id="SignalP"/>
    </source>
</evidence>
<reference evidence="3" key="1">
    <citation type="submission" date="2016-10" db="EMBL/GenBank/DDBJ databases">
        <authorList>
            <person name="Varghese N."/>
            <person name="Submissions S."/>
        </authorList>
    </citation>
    <scope>NUCLEOTIDE SEQUENCE [LARGE SCALE GENOMIC DNA]</scope>
    <source>
        <strain evidence="3">CGMCC 1.2747</strain>
    </source>
</reference>
<dbReference type="AlphaFoldDB" id="A0A1G8ARY4"/>
<dbReference type="Pfam" id="PF16126">
    <property type="entry name" value="DUF4838"/>
    <property type="match status" value="1"/>
</dbReference>
<evidence type="ECO:0000313" key="3">
    <source>
        <dbReference type="Proteomes" id="UP000199274"/>
    </source>
</evidence>
<dbReference type="EMBL" id="FNDB01000005">
    <property type="protein sequence ID" value="SDH23624.1"/>
    <property type="molecule type" value="Genomic_DNA"/>
</dbReference>
<keyword evidence="3" id="KW-1185">Reference proteome</keyword>
<gene>
    <name evidence="2" type="ORF">SAMN04488062_105141</name>
</gene>
<dbReference type="PANTHER" id="PTHR47406:SF2">
    <property type="entry name" value="ALPHA GLUCURONIDASE N-TERMINAL DOMAIN-CONTAINING PROTEIN"/>
    <property type="match status" value="1"/>
</dbReference>
<accession>A0A1G8ARY4</accession>
<organism evidence="2 3">
    <name type="scientific">Flavobacterium omnivorum</name>
    <dbReference type="NCBI Taxonomy" id="178355"/>
    <lineage>
        <taxon>Bacteria</taxon>
        <taxon>Pseudomonadati</taxon>
        <taxon>Bacteroidota</taxon>
        <taxon>Flavobacteriia</taxon>
        <taxon>Flavobacteriales</taxon>
        <taxon>Flavobacteriaceae</taxon>
        <taxon>Flavobacterium</taxon>
    </lineage>
</organism>
<dbReference type="PANTHER" id="PTHR47406">
    <property type="entry name" value="COAGULATION FACTOR 5/8 TYPE, C-TERMINAL"/>
    <property type="match status" value="1"/>
</dbReference>
<evidence type="ECO:0008006" key="4">
    <source>
        <dbReference type="Google" id="ProtNLM"/>
    </source>
</evidence>
<protein>
    <recommendedName>
        <fullName evidence="4">Glycosyl hydrolase family 67 N-terminus</fullName>
    </recommendedName>
</protein>
<dbReference type="InterPro" id="IPR032287">
    <property type="entry name" value="DUF4838"/>
</dbReference>
<name>A0A1G8ARY4_9FLAO</name>
<sequence length="744" mass="86736">MFILRLKIIYTLFFIVLFNSQAMAQSNIIIENETGNENTIITNDEIAKPAAKILKTYLDKSFINPFLVQTNNEPKKMASSIYLVISKLKNKKDQNSFSIKSDEKDIYLIAPNEKLLRYAIYTLLENWGFRKFTATDLYIPKLKRVVFRQNTEKTHHPSFEYRVLLYPDAFDEDFRDWHKLDWHLNDFSIWGHSFQTLLPAKEFFKTNPEFFAIYEGKRRPESLCMTSELAVEKVIKKISKIIAENPNASFISVSQNDDAVYCECEKCKSLNEKHGGPQGSLYFFLNKIAKHFPKTKIATLAYQHTYKAPINLKIQPNIYTLFCPIELNRGKSITADLDNKTFIKVLHNWGKTTSNLYLWDYTVQFSNYLSPFPNFHTFSDNYKLFKQNNVKGLFVQGYADVPGDFSELRQYLLAKLLWNNEIDLEATTDDFLRGFYGNAASSVKEYLHLLTENQENSNRPLDIYSGPIQNRNTFLSPKAIDQYDQLLNEAAMSVSEDPVLSSRINKLRLTLEYVFFEQSKFYGTDKHGMFVINTEGKKEVKAGLTERVLQFAESCNAFGIYELSEEGLSPNKYFENWLEITKNTATHLGEKLEVNFLTPPAIEYSAKGSSSLVDGIKGHTDYNINWIGWYGNNPEIELITNRLDFNHIQLHFLDNQRNWIFIPKKITLFGYKNKKWNLITEKKIVDVIENYEVKISDIELTDTSFHSFDKIKLVIQNQDDLPIWRKRKNKKPMVMIDEIELYKK</sequence>
<keyword evidence="1" id="KW-0732">Signal</keyword>
<feature type="signal peptide" evidence="1">
    <location>
        <begin position="1"/>
        <end position="24"/>
    </location>
</feature>
<dbReference type="STRING" id="178355.SAMN04488062_105141"/>
<feature type="chain" id="PRO_5011678290" description="Glycosyl hydrolase family 67 N-terminus" evidence="1">
    <location>
        <begin position="25"/>
        <end position="744"/>
    </location>
</feature>
<evidence type="ECO:0000313" key="2">
    <source>
        <dbReference type="EMBL" id="SDH23624.1"/>
    </source>
</evidence>
<proteinExistence type="predicted"/>
<dbReference type="Proteomes" id="UP000199274">
    <property type="component" value="Unassembled WGS sequence"/>
</dbReference>